<dbReference type="InterPro" id="IPR038765">
    <property type="entry name" value="Papain-like_cys_pep_sf"/>
</dbReference>
<feature type="domain" description="Ubiquitin-like protease family profile" evidence="4">
    <location>
        <begin position="16"/>
        <end position="97"/>
    </location>
</feature>
<dbReference type="PANTHER" id="PTHR36479:SF10">
    <property type="entry name" value="UBIQUITIN-LIKE PROTEASE FAMILY PROFILE DOMAIN-CONTAINING PROTEIN"/>
    <property type="match status" value="1"/>
</dbReference>
<dbReference type="AlphaFoldDB" id="A0A1E5UPJ9"/>
<evidence type="ECO:0000256" key="3">
    <source>
        <dbReference type="ARBA" id="ARBA00022801"/>
    </source>
</evidence>
<dbReference type="STRING" id="888268.A0A1E5UPJ9"/>
<dbReference type="SUPFAM" id="SSF54001">
    <property type="entry name" value="Cysteine proteinases"/>
    <property type="match status" value="1"/>
</dbReference>
<dbReference type="GO" id="GO:0008234">
    <property type="term" value="F:cysteine-type peptidase activity"/>
    <property type="evidence" value="ECO:0007669"/>
    <property type="project" value="InterPro"/>
</dbReference>
<evidence type="ECO:0000256" key="2">
    <source>
        <dbReference type="ARBA" id="ARBA00022670"/>
    </source>
</evidence>
<name>A0A1E5UPJ9_9POAL</name>
<keyword evidence="2" id="KW-0645">Protease</keyword>
<dbReference type="InterPro" id="IPR003653">
    <property type="entry name" value="Peptidase_C48_C"/>
</dbReference>
<dbReference type="Proteomes" id="UP000095767">
    <property type="component" value="Unassembled WGS sequence"/>
</dbReference>
<organism evidence="5 6">
    <name type="scientific">Dichanthelium oligosanthes</name>
    <dbReference type="NCBI Taxonomy" id="888268"/>
    <lineage>
        <taxon>Eukaryota</taxon>
        <taxon>Viridiplantae</taxon>
        <taxon>Streptophyta</taxon>
        <taxon>Embryophyta</taxon>
        <taxon>Tracheophyta</taxon>
        <taxon>Spermatophyta</taxon>
        <taxon>Magnoliopsida</taxon>
        <taxon>Liliopsida</taxon>
        <taxon>Poales</taxon>
        <taxon>Poaceae</taxon>
        <taxon>PACMAD clade</taxon>
        <taxon>Panicoideae</taxon>
        <taxon>Panicodae</taxon>
        <taxon>Paniceae</taxon>
        <taxon>Dichantheliinae</taxon>
        <taxon>Dichanthelium</taxon>
    </lineage>
</organism>
<sequence>MFPTLQMMKVNREEIGHYFLIVLNLCENRFEVLDSTRTFQDETLKTCYITIVAGIKSLWATHYPKTNKPIEGFDLVDIGMTKPSNNHDCGFHMLMHADV</sequence>
<dbReference type="PANTHER" id="PTHR36479">
    <property type="entry name" value="ULP_PROTEASE DOMAIN-CONTAINING PROTEIN"/>
    <property type="match status" value="1"/>
</dbReference>
<evidence type="ECO:0000313" key="6">
    <source>
        <dbReference type="Proteomes" id="UP000095767"/>
    </source>
</evidence>
<keyword evidence="3" id="KW-0378">Hydrolase</keyword>
<gene>
    <name evidence="5" type="ORF">BAE44_0024205</name>
</gene>
<dbReference type="OrthoDB" id="689169at2759"/>
<dbReference type="Gene3D" id="3.40.395.10">
    <property type="entry name" value="Adenoviral Proteinase, Chain A"/>
    <property type="match status" value="1"/>
</dbReference>
<keyword evidence="6" id="KW-1185">Reference proteome</keyword>
<proteinExistence type="inferred from homology"/>
<accession>A0A1E5UPJ9</accession>
<reference evidence="5 6" key="1">
    <citation type="submission" date="2016-09" db="EMBL/GenBank/DDBJ databases">
        <title>The draft genome of Dichanthelium oligosanthes: A C3 panicoid grass species.</title>
        <authorList>
            <person name="Studer A.J."/>
            <person name="Schnable J.C."/>
            <person name="Brutnell T.P."/>
        </authorList>
    </citation>
    <scope>NUCLEOTIDE SEQUENCE [LARGE SCALE GENOMIC DNA]</scope>
    <source>
        <strain evidence="6">cv. Kellogg 1175</strain>
        <tissue evidence="5">Leaf</tissue>
    </source>
</reference>
<dbReference type="Pfam" id="PF02902">
    <property type="entry name" value="Peptidase_C48"/>
    <property type="match status" value="1"/>
</dbReference>
<dbReference type="GO" id="GO:0006508">
    <property type="term" value="P:proteolysis"/>
    <property type="evidence" value="ECO:0007669"/>
    <property type="project" value="UniProtKB-KW"/>
</dbReference>
<evidence type="ECO:0000313" key="5">
    <source>
        <dbReference type="EMBL" id="OEL14776.1"/>
    </source>
</evidence>
<dbReference type="EMBL" id="LWDX02069025">
    <property type="protein sequence ID" value="OEL14776.1"/>
    <property type="molecule type" value="Genomic_DNA"/>
</dbReference>
<evidence type="ECO:0000259" key="4">
    <source>
        <dbReference type="Pfam" id="PF02902"/>
    </source>
</evidence>
<comment type="similarity">
    <text evidence="1">Belongs to the peptidase C48 family.</text>
</comment>
<comment type="caution">
    <text evidence="5">The sequence shown here is derived from an EMBL/GenBank/DDBJ whole genome shotgun (WGS) entry which is preliminary data.</text>
</comment>
<protein>
    <recommendedName>
        <fullName evidence="4">Ubiquitin-like protease family profile domain-containing protein</fullName>
    </recommendedName>
</protein>
<evidence type="ECO:0000256" key="1">
    <source>
        <dbReference type="ARBA" id="ARBA00005234"/>
    </source>
</evidence>